<keyword evidence="10" id="KW-0862">Zinc</keyword>
<keyword evidence="3" id="KW-0964">Secreted</keyword>
<dbReference type="GO" id="GO:0005773">
    <property type="term" value="C:vacuole"/>
    <property type="evidence" value="ECO:0007669"/>
    <property type="project" value="TreeGrafter"/>
</dbReference>
<dbReference type="SUPFAM" id="SSF140996">
    <property type="entry name" value="Hermes dimerisation domain"/>
    <property type="match status" value="1"/>
</dbReference>
<dbReference type="PROSITE" id="PS50808">
    <property type="entry name" value="ZF_BED"/>
    <property type="match status" value="1"/>
</dbReference>
<dbReference type="GO" id="GO:0004185">
    <property type="term" value="F:serine-type carboxypeptidase activity"/>
    <property type="evidence" value="ECO:0007669"/>
    <property type="project" value="UniProtKB-UniRule"/>
</dbReference>
<feature type="region of interest" description="Disordered" evidence="15">
    <location>
        <begin position="66"/>
        <end position="89"/>
    </location>
</feature>
<dbReference type="InterPro" id="IPR012337">
    <property type="entry name" value="RNaseH-like_sf"/>
</dbReference>
<keyword evidence="6" id="KW-0479">Metal-binding</keyword>
<keyword evidence="11" id="KW-1015">Disulfide bond</keyword>
<evidence type="ECO:0000256" key="14">
    <source>
        <dbReference type="RuleBase" id="RU361156"/>
    </source>
</evidence>
<accession>A0A803LXI3</accession>
<evidence type="ECO:0000256" key="6">
    <source>
        <dbReference type="ARBA" id="ARBA00022723"/>
    </source>
</evidence>
<keyword evidence="5 14" id="KW-0645">Protease</keyword>
<feature type="domain" description="BED-type" evidence="16">
    <location>
        <begin position="90"/>
        <end position="145"/>
    </location>
</feature>
<proteinExistence type="inferred from homology"/>
<evidence type="ECO:0000256" key="10">
    <source>
        <dbReference type="ARBA" id="ARBA00022833"/>
    </source>
</evidence>
<dbReference type="GO" id="GO:0003677">
    <property type="term" value="F:DNA binding"/>
    <property type="evidence" value="ECO:0007669"/>
    <property type="project" value="InterPro"/>
</dbReference>
<keyword evidence="12" id="KW-0325">Glycoprotein</keyword>
<feature type="region of interest" description="Disordered" evidence="15">
    <location>
        <begin position="587"/>
        <end position="606"/>
    </location>
</feature>
<dbReference type="InterPro" id="IPR029058">
    <property type="entry name" value="AB_hydrolase_fold"/>
</dbReference>
<dbReference type="PANTHER" id="PTHR11802:SF460">
    <property type="entry name" value="CARBOXYPEPTIDASE"/>
    <property type="match status" value="1"/>
</dbReference>
<evidence type="ECO:0000256" key="7">
    <source>
        <dbReference type="ARBA" id="ARBA00022729"/>
    </source>
</evidence>
<dbReference type="InterPro" id="IPR025525">
    <property type="entry name" value="hAT-like_transposase_RNase-H"/>
</dbReference>
<dbReference type="Gene3D" id="6.10.250.940">
    <property type="match status" value="2"/>
</dbReference>
<dbReference type="Pfam" id="PF00450">
    <property type="entry name" value="Peptidase_S10"/>
    <property type="match status" value="3"/>
</dbReference>
<dbReference type="FunFam" id="3.40.50.11320:FF:000001">
    <property type="entry name" value="Carboxypeptidase"/>
    <property type="match status" value="1"/>
</dbReference>
<evidence type="ECO:0000256" key="4">
    <source>
        <dbReference type="ARBA" id="ARBA00022645"/>
    </source>
</evidence>
<dbReference type="EC" id="3.4.16.-" evidence="14"/>
<keyword evidence="7" id="KW-0732">Signal</keyword>
<dbReference type="InterPro" id="IPR018202">
    <property type="entry name" value="Ser_caboxypep_ser_AS"/>
</dbReference>
<dbReference type="PRINTS" id="PR00724">
    <property type="entry name" value="CRBOXYPTASEC"/>
</dbReference>
<dbReference type="Gene3D" id="3.40.50.12670">
    <property type="match status" value="1"/>
</dbReference>
<dbReference type="InterPro" id="IPR033124">
    <property type="entry name" value="Ser_caboxypep_his_AS"/>
</dbReference>
<keyword evidence="4 14" id="KW-0121">Carboxypeptidase</keyword>
<dbReference type="Gene3D" id="3.40.50.1820">
    <property type="entry name" value="alpha/beta hydrolase"/>
    <property type="match status" value="2"/>
</dbReference>
<evidence type="ECO:0000256" key="13">
    <source>
        <dbReference type="PROSITE-ProRule" id="PRU00027"/>
    </source>
</evidence>
<dbReference type="InterPro" id="IPR036236">
    <property type="entry name" value="Znf_C2H2_sf"/>
</dbReference>
<dbReference type="InterPro" id="IPR001563">
    <property type="entry name" value="Peptidase_S10"/>
</dbReference>
<evidence type="ECO:0000259" key="16">
    <source>
        <dbReference type="PROSITE" id="PS50808"/>
    </source>
</evidence>
<name>A0A803LXI3_CHEQI</name>
<dbReference type="SUPFAM" id="SSF53098">
    <property type="entry name" value="Ribonuclease H-like"/>
    <property type="match status" value="1"/>
</dbReference>
<keyword evidence="9 14" id="KW-0378">Hydrolase</keyword>
<dbReference type="Gramene" id="AUR62020184-RA">
    <property type="protein sequence ID" value="AUR62020184-RA:cds"/>
    <property type="gene ID" value="AUR62020184"/>
</dbReference>
<dbReference type="Proteomes" id="UP000596660">
    <property type="component" value="Unplaced"/>
</dbReference>
<evidence type="ECO:0000256" key="8">
    <source>
        <dbReference type="ARBA" id="ARBA00022771"/>
    </source>
</evidence>
<dbReference type="FunFam" id="3.40.50.1820:FF:000030">
    <property type="entry name" value="Carboxypeptidase"/>
    <property type="match status" value="2"/>
</dbReference>
<comment type="subcellular location">
    <subcellularLocation>
        <location evidence="1">Secreted</location>
    </subcellularLocation>
</comment>
<evidence type="ECO:0000313" key="17">
    <source>
        <dbReference type="EnsemblPlants" id="AUR62020184-RA:cds"/>
    </source>
</evidence>
<dbReference type="Pfam" id="PF02892">
    <property type="entry name" value="zf-BED"/>
    <property type="match status" value="1"/>
</dbReference>
<feature type="compositionally biased region" description="Basic and acidic residues" evidence="15">
    <location>
        <begin position="79"/>
        <end position="89"/>
    </location>
</feature>
<dbReference type="GO" id="GO:0008270">
    <property type="term" value="F:zinc ion binding"/>
    <property type="evidence" value="ECO:0007669"/>
    <property type="project" value="UniProtKB-KW"/>
</dbReference>
<evidence type="ECO:0000256" key="5">
    <source>
        <dbReference type="ARBA" id="ARBA00022670"/>
    </source>
</evidence>
<dbReference type="SUPFAM" id="SSF57667">
    <property type="entry name" value="beta-beta-alpha zinc fingers"/>
    <property type="match status" value="1"/>
</dbReference>
<dbReference type="PROSITE" id="PS00560">
    <property type="entry name" value="CARBOXYPEPT_SER_HIS"/>
    <property type="match status" value="1"/>
</dbReference>
<dbReference type="SUPFAM" id="SSF53474">
    <property type="entry name" value="alpha/beta-Hydrolases"/>
    <property type="match status" value="2"/>
</dbReference>
<evidence type="ECO:0000256" key="2">
    <source>
        <dbReference type="ARBA" id="ARBA00009431"/>
    </source>
</evidence>
<evidence type="ECO:0000313" key="18">
    <source>
        <dbReference type="Proteomes" id="UP000596660"/>
    </source>
</evidence>
<evidence type="ECO:0000256" key="9">
    <source>
        <dbReference type="ARBA" id="ARBA00022801"/>
    </source>
</evidence>
<dbReference type="InterPro" id="IPR003656">
    <property type="entry name" value="Znf_BED"/>
</dbReference>
<dbReference type="Gene3D" id="3.40.50.11320">
    <property type="match status" value="1"/>
</dbReference>
<dbReference type="PROSITE" id="PS00131">
    <property type="entry name" value="CARBOXYPEPT_SER_SER"/>
    <property type="match status" value="2"/>
</dbReference>
<dbReference type="GO" id="GO:0006508">
    <property type="term" value="P:proteolysis"/>
    <property type="evidence" value="ECO:0007669"/>
    <property type="project" value="UniProtKB-KW"/>
</dbReference>
<dbReference type="FunFam" id="3.40.50.11320:FF:000002">
    <property type="entry name" value="Carboxypeptidase"/>
    <property type="match status" value="1"/>
</dbReference>
<organism evidence="17 18">
    <name type="scientific">Chenopodium quinoa</name>
    <name type="common">Quinoa</name>
    <dbReference type="NCBI Taxonomy" id="63459"/>
    <lineage>
        <taxon>Eukaryota</taxon>
        <taxon>Viridiplantae</taxon>
        <taxon>Streptophyta</taxon>
        <taxon>Embryophyta</taxon>
        <taxon>Tracheophyta</taxon>
        <taxon>Spermatophyta</taxon>
        <taxon>Magnoliopsida</taxon>
        <taxon>eudicotyledons</taxon>
        <taxon>Gunneridae</taxon>
        <taxon>Pentapetalae</taxon>
        <taxon>Caryophyllales</taxon>
        <taxon>Chenopodiaceae</taxon>
        <taxon>Chenopodioideae</taxon>
        <taxon>Atripliceae</taxon>
        <taxon>Chenopodium</taxon>
    </lineage>
</organism>
<reference evidence="17" key="1">
    <citation type="journal article" date="2017" name="Nature">
        <title>The genome of Chenopodium quinoa.</title>
        <authorList>
            <person name="Jarvis D.E."/>
            <person name="Ho Y.S."/>
            <person name="Lightfoot D.J."/>
            <person name="Schmoeckel S.M."/>
            <person name="Li B."/>
            <person name="Borm T.J.A."/>
            <person name="Ohyanagi H."/>
            <person name="Mineta K."/>
            <person name="Michell C.T."/>
            <person name="Saber N."/>
            <person name="Kharbatia N.M."/>
            <person name="Rupper R.R."/>
            <person name="Sharp A.R."/>
            <person name="Dally N."/>
            <person name="Boughton B.A."/>
            <person name="Woo Y.H."/>
            <person name="Gao G."/>
            <person name="Schijlen E.G.W.M."/>
            <person name="Guo X."/>
            <person name="Momin A.A."/>
            <person name="Negrao S."/>
            <person name="Al-Babili S."/>
            <person name="Gehring C."/>
            <person name="Roessner U."/>
            <person name="Jung C."/>
            <person name="Murphy K."/>
            <person name="Arold S.T."/>
            <person name="Gojobori T."/>
            <person name="van der Linden C.G."/>
            <person name="van Loo E.N."/>
            <person name="Jellen E.N."/>
            <person name="Maughan P.J."/>
            <person name="Tester M."/>
        </authorList>
    </citation>
    <scope>NUCLEOTIDE SEQUENCE [LARGE SCALE GENOMIC DNA]</scope>
    <source>
        <strain evidence="17">cv. PI 614886</strain>
    </source>
</reference>
<comment type="similarity">
    <text evidence="2 14">Belongs to the peptidase S10 family.</text>
</comment>
<evidence type="ECO:0000256" key="15">
    <source>
        <dbReference type="SAM" id="MobiDB-lite"/>
    </source>
</evidence>
<feature type="compositionally biased region" description="Basic and acidic residues" evidence="15">
    <location>
        <begin position="590"/>
        <end position="602"/>
    </location>
</feature>
<sequence>MKEREEVKGANEEDTENWLIYTHSLSHQLRLQQSETHKSFLSSCSMSRVSRKGGVEANNVEANNAESNVDVEVTSNNKPKTEKGKRERMKDRSGVWDHFDKEETSKGLKAVCKYCKTAYNCDPKKNGTSPLWAHISKCRKYPYATPKESKQSLLSFQNGSNKACGGISGLTYQKFDPVSIRKTLSFMVIVDELPFKFVEGQGFKYFCSVMEPRFHVPSRQTVARDCYKMFLTEKRKLKNVLKRCNSRVSLTTDLWTSIQQINYMVLTVHFIDNDWKLQKRILSFCTVASHKGEEVGKMIEKCLLEWELEDVFCITVDNASSNDTVIAYMKRKINGWKTGVLKCRFLHMRCVAHIVNLVVGDGLKCVHDSIIRVRHAVRFIKQSPARLLKFKKCVADEKINSKKLLCLDVPTRWNSTYLMLHAALALENALDRYSEEDPHYNVELYDREGNGPPTCDDWAIVKRFSEFLQCFYELTLRVSGSAYVTSNQFFHELINVAGLLKELCASRDENMSLMACKMREKYEKYWGDPEKINLLIFIAVVLDPRYKLDYVEWMISEIYDSKVGFVLKKNSRESLYALYDEYRVLPTTDTPREDSSESRDDAPLNATQKKVDVLKNKYKKQRGERGGEIKLELDKYLEEEVEEDFDNFDVLGWWRSKNPSLAASWVTLPTQIKNTRVHAKPQDGLMEADKITTLPGQPDGVDFDHYAGYVAVDQTSEKALFYYFAESPKNSSSKPLILWLNGGPGCSSFGNGGLLELGPFRVKSDSKTLIRNPYAWNNVANVIFLESPAGVGFSYGNESIIYNQTGDISTAKDAYTFLVNWFERFPQYKNRDFYLAGESYAGHYVPQLAYTILHNNKNANHNFINLKGIAIGNAWIDDATNSEGMYDYLWSHALFSDETHAKIKQSCNFSETSTSDECDNYSSIAGEEAGNIDIYNIYAPVCVKLGIKAHILDSVEVYDPCSSLYVEDYLNKKEVQKALHVKPTKWESCSGFEWHDSPSTILPVIQKLMASNISVWIYSGDVDGRVPITSSKYSINALKLSIKNAWRPWYTSDNQVGGYVVGYEGLVFVTVRGAGHLVPSYQPARALTMSKRLKSPSLAASWVTLPTQITETQVHVEPQDGLMEADKITTLPGQPNGVDFDQYAGYVAVDPAHEKALFYYFVESPEDASSKPLVLWLNGGPGCSSFGNGGLLELGPFRVKSDGKTLIRNPYAWNKVANVIFLESPVGVGFSYGKEPAIYAQSGDTSTAKDAYTFLVNWFERFPQYKNREFYLAGESYAGHYVPQLAYTILHKNNNAKHDSSFINLKGIAIGNAWVDDATNTAGLYDYLWNHATHSDETHAKIKQFCNFSKATTSQKCEDYKDKAWEEAGNIDIYNIYSPVCLMSGNSKAHILDSVEVYDPCSSKYVTTYLNTKEVQKALHAKPKRWESCIGDVDGRVPVTSSKYSINILKLPVKDAWRPWYDTDNQVGGYVVGYEGMVFVTVRGAGHLVPSYQPKRALIMFSSFLQGKLLPKSRMMS</sequence>
<evidence type="ECO:0000256" key="11">
    <source>
        <dbReference type="ARBA" id="ARBA00023157"/>
    </source>
</evidence>
<evidence type="ECO:0000256" key="12">
    <source>
        <dbReference type="ARBA" id="ARBA00023180"/>
    </source>
</evidence>
<keyword evidence="18" id="KW-1185">Reference proteome</keyword>
<evidence type="ECO:0000256" key="3">
    <source>
        <dbReference type="ARBA" id="ARBA00022525"/>
    </source>
</evidence>
<dbReference type="Pfam" id="PF14372">
    <property type="entry name" value="hAT-like_RNase-H"/>
    <property type="match status" value="1"/>
</dbReference>
<dbReference type="GO" id="GO:0005576">
    <property type="term" value="C:extracellular region"/>
    <property type="evidence" value="ECO:0007669"/>
    <property type="project" value="UniProtKB-SubCell"/>
</dbReference>
<reference evidence="17" key="2">
    <citation type="submission" date="2021-03" db="UniProtKB">
        <authorList>
            <consortium name="EnsemblPlants"/>
        </authorList>
    </citation>
    <scope>IDENTIFICATION</scope>
</reference>
<dbReference type="EnsemblPlants" id="AUR62020184-RA">
    <property type="protein sequence ID" value="AUR62020184-RA:cds"/>
    <property type="gene ID" value="AUR62020184"/>
</dbReference>
<dbReference type="PANTHER" id="PTHR11802">
    <property type="entry name" value="SERINE PROTEASE FAMILY S10 SERINE CARBOXYPEPTIDASE"/>
    <property type="match status" value="1"/>
</dbReference>
<evidence type="ECO:0000256" key="1">
    <source>
        <dbReference type="ARBA" id="ARBA00004613"/>
    </source>
</evidence>
<protein>
    <recommendedName>
        <fullName evidence="14">Carboxypeptidase</fullName>
        <ecNumber evidence="14">3.4.16.-</ecNumber>
    </recommendedName>
</protein>
<dbReference type="SMART" id="SM00614">
    <property type="entry name" value="ZnF_BED"/>
    <property type="match status" value="1"/>
</dbReference>
<keyword evidence="8 13" id="KW-0863">Zinc-finger</keyword>